<evidence type="ECO:0000256" key="2">
    <source>
        <dbReference type="RuleBase" id="RU003616"/>
    </source>
</evidence>
<name>A0ABV9ZH48_9PSEU</name>
<dbReference type="InterPro" id="IPR008978">
    <property type="entry name" value="HSP20-like_chaperone"/>
</dbReference>
<dbReference type="SUPFAM" id="SSF49764">
    <property type="entry name" value="HSP20-like chaperones"/>
    <property type="match status" value="1"/>
</dbReference>
<evidence type="ECO:0000256" key="1">
    <source>
        <dbReference type="PROSITE-ProRule" id="PRU00285"/>
    </source>
</evidence>
<gene>
    <name evidence="5" type="ORF">ACFPK1_16465</name>
</gene>
<comment type="caution">
    <text evidence="5">The sequence shown here is derived from an EMBL/GenBank/DDBJ whole genome shotgun (WGS) entry which is preliminary data.</text>
</comment>
<evidence type="ECO:0000313" key="5">
    <source>
        <dbReference type="EMBL" id="MFC5139836.1"/>
    </source>
</evidence>
<dbReference type="RefSeq" id="WP_378022018.1">
    <property type="nucleotide sequence ID" value="NZ_JBHSKG010000008.1"/>
</dbReference>
<evidence type="ECO:0000256" key="3">
    <source>
        <dbReference type="SAM" id="MobiDB-lite"/>
    </source>
</evidence>
<protein>
    <submittedName>
        <fullName evidence="5">Hsp20/alpha crystallin family protein</fullName>
    </submittedName>
</protein>
<evidence type="ECO:0000313" key="6">
    <source>
        <dbReference type="Proteomes" id="UP001596175"/>
    </source>
</evidence>
<feature type="domain" description="SHSP" evidence="4">
    <location>
        <begin position="70"/>
        <end position="183"/>
    </location>
</feature>
<dbReference type="Proteomes" id="UP001596175">
    <property type="component" value="Unassembled WGS sequence"/>
</dbReference>
<reference evidence="6" key="1">
    <citation type="journal article" date="2019" name="Int. J. Syst. Evol. Microbiol.">
        <title>The Global Catalogue of Microorganisms (GCM) 10K type strain sequencing project: providing services to taxonomists for standard genome sequencing and annotation.</title>
        <authorList>
            <consortium name="The Broad Institute Genomics Platform"/>
            <consortium name="The Broad Institute Genome Sequencing Center for Infectious Disease"/>
            <person name="Wu L."/>
            <person name="Ma J."/>
        </authorList>
    </citation>
    <scope>NUCLEOTIDE SEQUENCE [LARGE SCALE GENOMIC DNA]</scope>
    <source>
        <strain evidence="6">XZYJ18</strain>
    </source>
</reference>
<dbReference type="Gene3D" id="2.60.40.790">
    <property type="match status" value="1"/>
</dbReference>
<proteinExistence type="inferred from homology"/>
<keyword evidence="6" id="KW-1185">Reference proteome</keyword>
<dbReference type="PANTHER" id="PTHR11527">
    <property type="entry name" value="HEAT-SHOCK PROTEIN 20 FAMILY MEMBER"/>
    <property type="match status" value="1"/>
</dbReference>
<dbReference type="InterPro" id="IPR031107">
    <property type="entry name" value="Small_HSP"/>
</dbReference>
<evidence type="ECO:0000259" key="4">
    <source>
        <dbReference type="PROSITE" id="PS01031"/>
    </source>
</evidence>
<dbReference type="InterPro" id="IPR002068">
    <property type="entry name" value="A-crystallin/Hsp20_dom"/>
</dbReference>
<dbReference type="PROSITE" id="PS01031">
    <property type="entry name" value="SHSP"/>
    <property type="match status" value="1"/>
</dbReference>
<accession>A0ABV9ZH48</accession>
<dbReference type="CDD" id="cd06464">
    <property type="entry name" value="ACD_sHsps-like"/>
    <property type="match status" value="1"/>
</dbReference>
<feature type="region of interest" description="Disordered" evidence="3">
    <location>
        <begin position="1"/>
        <end position="46"/>
    </location>
</feature>
<comment type="similarity">
    <text evidence="1 2">Belongs to the small heat shock protein (HSP20) family.</text>
</comment>
<sequence length="186" mass="19551">MATTTGARRAATREPDTTGRAPATRIETEPETGAASPDTGAAPTGFPAALLRGVRAVIDTMGAPVSDSLLGRHPRPAPITLDERVEDGAVVVEAELPGVGPDAITVAAEDGRLTLQADREPEPASGVLRRHERRTGRFARDLALPPHTDPTTITATYADGVLTVRVPLPAPPAPVDRVEIPVRHHR</sequence>
<organism evidence="5 6">
    <name type="scientific">Actinomycetospora rhizophila</name>
    <dbReference type="NCBI Taxonomy" id="1416876"/>
    <lineage>
        <taxon>Bacteria</taxon>
        <taxon>Bacillati</taxon>
        <taxon>Actinomycetota</taxon>
        <taxon>Actinomycetes</taxon>
        <taxon>Pseudonocardiales</taxon>
        <taxon>Pseudonocardiaceae</taxon>
        <taxon>Actinomycetospora</taxon>
    </lineage>
</organism>
<dbReference type="Pfam" id="PF00011">
    <property type="entry name" value="HSP20"/>
    <property type="match status" value="1"/>
</dbReference>
<dbReference type="EMBL" id="JBHSKG010000008">
    <property type="protein sequence ID" value="MFC5139836.1"/>
    <property type="molecule type" value="Genomic_DNA"/>
</dbReference>